<evidence type="ECO:0000259" key="7">
    <source>
        <dbReference type="PROSITE" id="PS50156"/>
    </source>
</evidence>
<dbReference type="GO" id="GO:0005886">
    <property type="term" value="C:plasma membrane"/>
    <property type="evidence" value="ECO:0007669"/>
    <property type="project" value="UniProtKB-SubCell"/>
</dbReference>
<evidence type="ECO:0000256" key="3">
    <source>
        <dbReference type="ARBA" id="ARBA00022692"/>
    </source>
</evidence>
<organism evidence="8">
    <name type="scientific">marine metagenome</name>
    <dbReference type="NCBI Taxonomy" id="408172"/>
    <lineage>
        <taxon>unclassified sequences</taxon>
        <taxon>metagenomes</taxon>
        <taxon>ecological metagenomes</taxon>
    </lineage>
</organism>
<accession>A0A381YBD1</accession>
<feature type="transmembrane region" description="Helical" evidence="6">
    <location>
        <begin position="315"/>
        <end position="339"/>
    </location>
</feature>
<feature type="domain" description="SSD" evidence="7">
    <location>
        <begin position="671"/>
        <end position="761"/>
    </location>
</feature>
<sequence length="768" mass="86008">MRKMFDASWIAETIIRHRLWCIAFSLIVLLGLGLGLPNLRFSPDMEQFFPENDPNTETHFEIEETYSTMDNLVIAIGVEDGTVFTPRTLNLIEELTEKSWRVPYSLRIDSITNYSYVSAINDDLFVEPFIENAISYDREIIDQKETAIESEELAYGAVISRDKKTAVINIVLDPPRDDIEKEYKESVEYAMSFLREAEDSYPEIEFKISGIVYVEYLSPILIKSQVPFLIPALLVVILLTLYLLLRSVVAVVGSFFVIVVSVISSMGAVGIIGGTVSQPFIMVPILIATLAVADCVHLFLLYFQHLDSPGSGKPAILESLTLNLQPLFLTSITTAIGFLSLNLTPIVPLQMIGNGIAVGVTLAFVFTIFLLAPLVSFVRITKPKQVDTYKTLSNRLGRFSLNNHKRLFFMIPVASCLLMFFIPLNQINDNPLKFYSERYSSLAADTAWLSERLGATFPVSYELTVSNESVSDPEFLSQLDKFSEWLASNKEVLHVYSLSRIMKNLNRTLHGGDQEWYAVPEESDLSAQYLFFYEMSLPFGLDLNNSISQDKKSTKVVASLIEMGAKDYREFDEKVNEYVQANMPRGMVSTGSGMRTIFAFLGNVIATQLFYALGIGLVLITVTITLFFRSLRYGSITVLTNLLPIGVAFGIWGLVSGEVNMLVSLGMGTTLGIIVDFTVHFLSKYLLARREKNLTPEESVMFAFETVGFALIITTLSLCFGFLVLLLAFFEPLHGFALFSSIAFVSALLIDLFLFPALLMKWDKQHAT</sequence>
<dbReference type="PRINTS" id="PR00702">
    <property type="entry name" value="ACRIFLAVINRP"/>
</dbReference>
<evidence type="ECO:0000313" key="8">
    <source>
        <dbReference type="EMBL" id="SVA73747.1"/>
    </source>
</evidence>
<feature type="transmembrane region" description="Helical" evidence="6">
    <location>
        <begin position="736"/>
        <end position="759"/>
    </location>
</feature>
<keyword evidence="5 6" id="KW-0472">Membrane</keyword>
<dbReference type="SUPFAM" id="SSF82866">
    <property type="entry name" value="Multidrug efflux transporter AcrB transmembrane domain"/>
    <property type="match status" value="2"/>
</dbReference>
<dbReference type="GO" id="GO:0022857">
    <property type="term" value="F:transmembrane transporter activity"/>
    <property type="evidence" value="ECO:0007669"/>
    <property type="project" value="InterPro"/>
</dbReference>
<feature type="domain" description="SSD" evidence="7">
    <location>
        <begin position="252"/>
        <end position="377"/>
    </location>
</feature>
<feature type="transmembrane region" description="Helical" evidence="6">
    <location>
        <begin position="252"/>
        <end position="274"/>
    </location>
</feature>
<keyword evidence="3 6" id="KW-0812">Transmembrane</keyword>
<evidence type="ECO:0000256" key="1">
    <source>
        <dbReference type="ARBA" id="ARBA00004651"/>
    </source>
</evidence>
<feature type="transmembrane region" description="Helical" evidence="6">
    <location>
        <begin position="702"/>
        <end position="730"/>
    </location>
</feature>
<dbReference type="PANTHER" id="PTHR33406:SF12">
    <property type="entry name" value="BLR2997 PROTEIN"/>
    <property type="match status" value="1"/>
</dbReference>
<dbReference type="Pfam" id="PF03176">
    <property type="entry name" value="MMPL"/>
    <property type="match status" value="2"/>
</dbReference>
<feature type="transmembrane region" description="Helical" evidence="6">
    <location>
        <begin position="280"/>
        <end position="303"/>
    </location>
</feature>
<dbReference type="InterPro" id="IPR001036">
    <property type="entry name" value="Acrflvin-R"/>
</dbReference>
<evidence type="ECO:0000256" key="5">
    <source>
        <dbReference type="ARBA" id="ARBA00023136"/>
    </source>
</evidence>
<dbReference type="InterPro" id="IPR050545">
    <property type="entry name" value="Mycobact_MmpL"/>
</dbReference>
<dbReference type="InterPro" id="IPR000731">
    <property type="entry name" value="SSD"/>
</dbReference>
<feature type="transmembrane region" description="Helical" evidence="6">
    <location>
        <begin position="407"/>
        <end position="424"/>
    </location>
</feature>
<gene>
    <name evidence="8" type="ORF">METZ01_LOCUS126601</name>
</gene>
<dbReference type="Gene3D" id="1.20.1640.10">
    <property type="entry name" value="Multidrug efflux transporter AcrB transmembrane domain"/>
    <property type="match status" value="2"/>
</dbReference>
<feature type="transmembrane region" description="Helical" evidence="6">
    <location>
        <begin position="635"/>
        <end position="655"/>
    </location>
</feature>
<evidence type="ECO:0000256" key="4">
    <source>
        <dbReference type="ARBA" id="ARBA00022989"/>
    </source>
</evidence>
<feature type="transmembrane region" description="Helical" evidence="6">
    <location>
        <begin position="351"/>
        <end position="375"/>
    </location>
</feature>
<keyword evidence="2" id="KW-1003">Cell membrane</keyword>
<keyword evidence="4 6" id="KW-1133">Transmembrane helix</keyword>
<reference evidence="8" key="1">
    <citation type="submission" date="2018-05" db="EMBL/GenBank/DDBJ databases">
        <authorList>
            <person name="Lanie J.A."/>
            <person name="Ng W.-L."/>
            <person name="Kazmierczak K.M."/>
            <person name="Andrzejewski T.M."/>
            <person name="Davidsen T.M."/>
            <person name="Wayne K.J."/>
            <person name="Tettelin H."/>
            <person name="Glass J.I."/>
            <person name="Rusch D."/>
            <person name="Podicherti R."/>
            <person name="Tsui H.-C.T."/>
            <person name="Winkler M.E."/>
        </authorList>
    </citation>
    <scope>NUCLEOTIDE SEQUENCE</scope>
</reference>
<dbReference type="AlphaFoldDB" id="A0A381YBD1"/>
<feature type="transmembrane region" description="Helical" evidence="6">
    <location>
        <begin position="609"/>
        <end position="628"/>
    </location>
</feature>
<dbReference type="PROSITE" id="PS50156">
    <property type="entry name" value="SSD"/>
    <property type="match status" value="2"/>
</dbReference>
<protein>
    <recommendedName>
        <fullName evidence="7">SSD domain-containing protein</fullName>
    </recommendedName>
</protein>
<dbReference type="InterPro" id="IPR004869">
    <property type="entry name" value="MMPL_dom"/>
</dbReference>
<dbReference type="PANTHER" id="PTHR33406">
    <property type="entry name" value="MEMBRANE PROTEIN MJ1562-RELATED"/>
    <property type="match status" value="1"/>
</dbReference>
<feature type="transmembrane region" description="Helical" evidence="6">
    <location>
        <begin position="661"/>
        <end position="682"/>
    </location>
</feature>
<feature type="transmembrane region" description="Helical" evidence="6">
    <location>
        <begin position="226"/>
        <end position="245"/>
    </location>
</feature>
<evidence type="ECO:0000256" key="2">
    <source>
        <dbReference type="ARBA" id="ARBA00022475"/>
    </source>
</evidence>
<name>A0A381YBD1_9ZZZZ</name>
<evidence type="ECO:0000256" key="6">
    <source>
        <dbReference type="SAM" id="Phobius"/>
    </source>
</evidence>
<comment type="subcellular location">
    <subcellularLocation>
        <location evidence="1">Cell membrane</location>
        <topology evidence="1">Multi-pass membrane protein</topology>
    </subcellularLocation>
</comment>
<dbReference type="EMBL" id="UINC01017709">
    <property type="protein sequence ID" value="SVA73747.1"/>
    <property type="molecule type" value="Genomic_DNA"/>
</dbReference>
<proteinExistence type="predicted"/>